<dbReference type="STRING" id="70996.SE18_01820"/>
<dbReference type="RefSeq" id="WP_054532711.1">
    <property type="nucleotide sequence ID" value="NZ_LGKP01000005.1"/>
</dbReference>
<keyword evidence="2" id="KW-1185">Reference proteome</keyword>
<dbReference type="AlphaFoldDB" id="A0A0P6YMH7"/>
<reference evidence="1 2" key="1">
    <citation type="submission" date="2015-07" db="EMBL/GenBank/DDBJ databases">
        <title>Whole genome sequence of Herpetosiphon geysericola DSM 7119.</title>
        <authorList>
            <person name="Hemp J."/>
            <person name="Ward L.M."/>
            <person name="Pace L.A."/>
            <person name="Fischer W.W."/>
        </authorList>
    </citation>
    <scope>NUCLEOTIDE SEQUENCE [LARGE SCALE GENOMIC DNA]</scope>
    <source>
        <strain evidence="1 2">DSM 7119</strain>
    </source>
</reference>
<dbReference type="OrthoDB" id="4558476at2"/>
<evidence type="ECO:0000313" key="1">
    <source>
        <dbReference type="EMBL" id="KPL91416.1"/>
    </source>
</evidence>
<protein>
    <submittedName>
        <fullName evidence="1">Uncharacterized protein</fullName>
    </submittedName>
</protein>
<dbReference type="Proteomes" id="UP000050277">
    <property type="component" value="Unassembled WGS sequence"/>
</dbReference>
<accession>A0A0P6YMH7</accession>
<sequence>MKPWLRRTIIFSGISLLLGAIFKEFSQPRGLRVGEGKVLGVPYSLRLPNGSDLRQRYWNADGSPVAPPLLGVGFYPNIPALLRKLQK</sequence>
<evidence type="ECO:0000313" key="2">
    <source>
        <dbReference type="Proteomes" id="UP000050277"/>
    </source>
</evidence>
<organism evidence="1 2">
    <name type="scientific">Herpetosiphon geysericola</name>
    <dbReference type="NCBI Taxonomy" id="70996"/>
    <lineage>
        <taxon>Bacteria</taxon>
        <taxon>Bacillati</taxon>
        <taxon>Chloroflexota</taxon>
        <taxon>Chloroflexia</taxon>
        <taxon>Herpetosiphonales</taxon>
        <taxon>Herpetosiphonaceae</taxon>
        <taxon>Herpetosiphon</taxon>
    </lineage>
</organism>
<name>A0A0P6YMH7_9CHLR</name>
<gene>
    <name evidence="1" type="ORF">SE18_01820</name>
</gene>
<proteinExistence type="predicted"/>
<comment type="caution">
    <text evidence="1">The sequence shown here is derived from an EMBL/GenBank/DDBJ whole genome shotgun (WGS) entry which is preliminary data.</text>
</comment>
<dbReference type="EMBL" id="LGKP01000005">
    <property type="protein sequence ID" value="KPL91416.1"/>
    <property type="molecule type" value="Genomic_DNA"/>
</dbReference>